<keyword evidence="1" id="KW-1133">Transmembrane helix</keyword>
<geneLocation type="nucleomorph" evidence="2"/>
<dbReference type="AlphaFoldDB" id="A0A0H5BQT0"/>
<accession>A0A0H5BQT0</accession>
<keyword evidence="1" id="KW-0472">Membrane</keyword>
<evidence type="ECO:0000313" key="2">
    <source>
        <dbReference type="EMBL" id="BAS01484.1"/>
    </source>
</evidence>
<keyword evidence="1" id="KW-0812">Transmembrane</keyword>
<feature type="transmembrane region" description="Helical" evidence="1">
    <location>
        <begin position="79"/>
        <end position="101"/>
    </location>
</feature>
<proteinExistence type="predicted"/>
<feature type="transmembrane region" description="Helical" evidence="1">
    <location>
        <begin position="50"/>
        <end position="73"/>
    </location>
</feature>
<sequence>MILYTATGGCMGINLNILPLTKFLHLYQNIFNTTESDIIIYKNKLSNKKIIFSIFLFNFYCLEFLKIIVFLKITRYFNYVNLFVTINKVTLGLNTNIYFFFKFYPAIINKNLLYNKNLLTSAERITCNIFLITKKLSQPISNLSNSIIKSKNSILIEL</sequence>
<name>A0A0H5BQT0_9EUKA</name>
<organism evidence="2">
    <name type="scientific">Lotharella vacuolata</name>
    <dbReference type="NCBI Taxonomy" id="74820"/>
    <lineage>
        <taxon>Eukaryota</taxon>
        <taxon>Sar</taxon>
        <taxon>Rhizaria</taxon>
        <taxon>Cercozoa</taxon>
        <taxon>Chlorarachniophyceae</taxon>
        <taxon>Lotharella</taxon>
    </lineage>
</organism>
<protein>
    <submittedName>
        <fullName evidence="2">Uncharacterized protein</fullName>
    </submittedName>
</protein>
<reference evidence="2" key="1">
    <citation type="journal article" date="2015" name="Genome Biol. Evol.">
        <title>Nucleomorph Genome Sequences of Two Chlorarachniophytes, Amorphochlora amoebiformis and Lotharella vacuolata.</title>
        <authorList>
            <person name="Suzuki S."/>
            <person name="Shirato S."/>
            <person name="Hirakawa Y."/>
            <person name="Ishida K."/>
        </authorList>
    </citation>
    <scope>NUCLEOTIDE SEQUENCE</scope>
    <source>
        <strain evidence="2">CCMP240</strain>
    </source>
</reference>
<evidence type="ECO:0000256" key="1">
    <source>
        <dbReference type="SAM" id="Phobius"/>
    </source>
</evidence>
<keyword evidence="2" id="KW-0542">Nucleomorph</keyword>
<dbReference type="EMBL" id="AB996599">
    <property type="protein sequence ID" value="BAS01484.1"/>
    <property type="molecule type" value="Genomic_DNA"/>
</dbReference>